<dbReference type="InterPro" id="IPR012281">
    <property type="entry name" value="Phospholipid_synth_PlsX-like"/>
</dbReference>
<evidence type="ECO:0000313" key="12">
    <source>
        <dbReference type="Proteomes" id="UP000215413"/>
    </source>
</evidence>
<evidence type="ECO:0000256" key="5">
    <source>
        <dbReference type="ARBA" id="ARBA00023098"/>
    </source>
</evidence>
<dbReference type="UniPathway" id="UPA00085"/>
<comment type="function">
    <text evidence="10">Catalyzes the reversible formation of acyl-phosphate (acyl-PO(4)) from acyl-[acyl-carrier-protein] (acyl-ACP). This enzyme utilizes acyl-ACP as fatty acyl donor, but not acyl-CoA.</text>
</comment>
<comment type="similarity">
    <text evidence="10">Belongs to the PlsX family.</text>
</comment>
<evidence type="ECO:0000256" key="9">
    <source>
        <dbReference type="ARBA" id="ARBA00046608"/>
    </source>
</evidence>
<evidence type="ECO:0000256" key="7">
    <source>
        <dbReference type="ARBA" id="ARBA00023264"/>
    </source>
</evidence>
<dbReference type="GO" id="GO:0043811">
    <property type="term" value="F:phosphate:acyl-[acyl carrier protein] acyltransferase activity"/>
    <property type="evidence" value="ECO:0007669"/>
    <property type="project" value="UniProtKB-UniRule"/>
</dbReference>
<reference evidence="12" key="1">
    <citation type="submission" date="2017-04" db="EMBL/GenBank/DDBJ databases">
        <title>Finegoldia magna isolated from orthopedic joint implant-associated infections.</title>
        <authorList>
            <person name="Bjorklund S."/>
            <person name="Bruggemann H."/>
            <person name="Jensen A."/>
            <person name="Hellmark B."/>
            <person name="Soderquist B."/>
        </authorList>
    </citation>
    <scope>NUCLEOTIDE SEQUENCE [LARGE SCALE GENOMIC DNA]</scope>
    <source>
        <strain evidence="12">CCUG 54800</strain>
    </source>
</reference>
<dbReference type="EMBL" id="NDYC01000019">
    <property type="protein sequence ID" value="OXZ27643.1"/>
    <property type="molecule type" value="Genomic_DNA"/>
</dbReference>
<name>A0A233V5I2_FINMA</name>
<dbReference type="GO" id="GO:0006633">
    <property type="term" value="P:fatty acid biosynthetic process"/>
    <property type="evidence" value="ECO:0007669"/>
    <property type="project" value="UniProtKB-UniRule"/>
</dbReference>
<comment type="subunit">
    <text evidence="9 10">Homodimer. Probably interacts with PlsY.</text>
</comment>
<evidence type="ECO:0000256" key="3">
    <source>
        <dbReference type="ARBA" id="ARBA00022516"/>
    </source>
</evidence>
<dbReference type="AlphaFoldDB" id="A0A233V5I2"/>
<keyword evidence="7 10" id="KW-1208">Phospholipid metabolism</keyword>
<comment type="catalytic activity">
    <reaction evidence="1 10">
        <text>a fatty acyl-[ACP] + phosphate = an acyl phosphate + holo-[ACP]</text>
        <dbReference type="Rhea" id="RHEA:42292"/>
        <dbReference type="Rhea" id="RHEA-COMP:9685"/>
        <dbReference type="Rhea" id="RHEA-COMP:14125"/>
        <dbReference type="ChEBI" id="CHEBI:43474"/>
        <dbReference type="ChEBI" id="CHEBI:59918"/>
        <dbReference type="ChEBI" id="CHEBI:64479"/>
        <dbReference type="ChEBI" id="CHEBI:138651"/>
        <dbReference type="EC" id="2.3.1.274"/>
    </reaction>
</comment>
<keyword evidence="11" id="KW-0012">Acyltransferase</keyword>
<evidence type="ECO:0000256" key="10">
    <source>
        <dbReference type="HAMAP-Rule" id="MF_00019"/>
    </source>
</evidence>
<dbReference type="RefSeq" id="WP_094205754.1">
    <property type="nucleotide sequence ID" value="NZ_NDYC01000019.1"/>
</dbReference>
<keyword evidence="6 10" id="KW-0594">Phospholipid biosynthesis</keyword>
<evidence type="ECO:0000256" key="1">
    <source>
        <dbReference type="ARBA" id="ARBA00001232"/>
    </source>
</evidence>
<dbReference type="NCBIfam" id="TIGR00182">
    <property type="entry name" value="plsX"/>
    <property type="match status" value="1"/>
</dbReference>
<dbReference type="InterPro" id="IPR003664">
    <property type="entry name" value="FA_synthesis"/>
</dbReference>
<dbReference type="PANTHER" id="PTHR30100">
    <property type="entry name" value="FATTY ACID/PHOSPHOLIPID SYNTHESIS PROTEIN PLSX"/>
    <property type="match status" value="1"/>
</dbReference>
<keyword evidence="5 10" id="KW-0443">Lipid metabolism</keyword>
<comment type="caution">
    <text evidence="11">The sequence shown here is derived from an EMBL/GenBank/DDBJ whole genome shotgun (WGS) entry which is preliminary data.</text>
</comment>
<dbReference type="PANTHER" id="PTHR30100:SF1">
    <property type="entry name" value="PHOSPHATE ACYLTRANSFERASE"/>
    <property type="match status" value="1"/>
</dbReference>
<proteinExistence type="inferred from homology"/>
<dbReference type="Pfam" id="PF02504">
    <property type="entry name" value="FA_synthesis"/>
    <property type="match status" value="1"/>
</dbReference>
<dbReference type="GO" id="GO:0008654">
    <property type="term" value="P:phospholipid biosynthetic process"/>
    <property type="evidence" value="ECO:0007669"/>
    <property type="project" value="UniProtKB-KW"/>
</dbReference>
<dbReference type="GO" id="GO:0005737">
    <property type="term" value="C:cytoplasm"/>
    <property type="evidence" value="ECO:0007669"/>
    <property type="project" value="UniProtKB-SubCell"/>
</dbReference>
<comment type="pathway">
    <text evidence="10">Lipid metabolism; phospholipid metabolism.</text>
</comment>
<dbReference type="HAMAP" id="MF_00019">
    <property type="entry name" value="PlsX"/>
    <property type="match status" value="1"/>
</dbReference>
<gene>
    <name evidence="10" type="primary">plsX</name>
    <name evidence="11" type="ORF">B9N49_04765</name>
</gene>
<dbReference type="Proteomes" id="UP000215413">
    <property type="component" value="Unassembled WGS sequence"/>
</dbReference>
<evidence type="ECO:0000256" key="4">
    <source>
        <dbReference type="ARBA" id="ARBA00022679"/>
    </source>
</evidence>
<keyword evidence="3 10" id="KW-0444">Lipid biosynthesis</keyword>
<organism evidence="11 12">
    <name type="scientific">Finegoldia magna</name>
    <name type="common">Peptostreptococcus magnus</name>
    <dbReference type="NCBI Taxonomy" id="1260"/>
    <lineage>
        <taxon>Bacteria</taxon>
        <taxon>Bacillati</taxon>
        <taxon>Bacillota</taxon>
        <taxon>Tissierellia</taxon>
        <taxon>Tissierellales</taxon>
        <taxon>Peptoniphilaceae</taxon>
        <taxon>Finegoldia</taxon>
    </lineage>
</organism>
<dbReference type="PIRSF" id="PIRSF002465">
    <property type="entry name" value="Phsphlp_syn_PlsX"/>
    <property type="match status" value="1"/>
</dbReference>
<dbReference type="Gene3D" id="3.40.718.10">
    <property type="entry name" value="Isopropylmalate Dehydrogenase"/>
    <property type="match status" value="1"/>
</dbReference>
<dbReference type="EC" id="2.3.1.274" evidence="8 10"/>
<dbReference type="SUPFAM" id="SSF53659">
    <property type="entry name" value="Isocitrate/Isopropylmalate dehydrogenase-like"/>
    <property type="match status" value="1"/>
</dbReference>
<sequence length="323" mass="35528">MKILLDTLGSDKGASELIEGAIMALEQKDFNLTIVGNEEENRNIVNKRFEDKIDFVNATETIENNESPTKAIRSKKDSSMRKCFDLLNEDYDGFLSTGSTGALLTGATLITKRLDNVSRPCLMVTVPSLKGDVVVLDVGANVDVTSELLEQFAKMGYVYSKNILGKEDCKVGLLNIGVEEHKGDSLRLETYKNLSKYPYFKGNVEARDVLKGDFDVVVTDGFSGNILLKTIEGSIEFIKTLAKSKLSKLDEKSQQAIIPMIKSMSTGIDYNSVGSAPFLGTKKPVFKAHGSSNRDAIMSGILTLVKFIEEDVTDKLKKELVNE</sequence>
<evidence type="ECO:0000256" key="8">
    <source>
        <dbReference type="ARBA" id="ARBA00024069"/>
    </source>
</evidence>
<evidence type="ECO:0000256" key="6">
    <source>
        <dbReference type="ARBA" id="ARBA00023209"/>
    </source>
</evidence>
<comment type="subcellular location">
    <subcellularLocation>
        <location evidence="10">Cytoplasm</location>
    </subcellularLocation>
    <text evidence="10">Associated with the membrane possibly through PlsY.</text>
</comment>
<accession>A0A233V5I2</accession>
<evidence type="ECO:0000256" key="2">
    <source>
        <dbReference type="ARBA" id="ARBA00022490"/>
    </source>
</evidence>
<keyword evidence="2 10" id="KW-0963">Cytoplasm</keyword>
<evidence type="ECO:0000313" key="11">
    <source>
        <dbReference type="EMBL" id="OXZ27643.1"/>
    </source>
</evidence>
<keyword evidence="4 10" id="KW-0808">Transferase</keyword>
<protein>
    <recommendedName>
        <fullName evidence="8 10">Phosphate acyltransferase</fullName>
        <ecNumber evidence="8 10">2.3.1.274</ecNumber>
    </recommendedName>
    <alternativeName>
        <fullName evidence="10">Acyl-ACP phosphotransacylase</fullName>
    </alternativeName>
    <alternativeName>
        <fullName evidence="10">Acyl-[acyl-carrier-protein]--phosphate acyltransferase</fullName>
    </alternativeName>
    <alternativeName>
        <fullName evidence="10">Phosphate-acyl-ACP acyltransferase</fullName>
    </alternativeName>
</protein>